<dbReference type="PROSITE" id="PS51257">
    <property type="entry name" value="PROKAR_LIPOPROTEIN"/>
    <property type="match status" value="1"/>
</dbReference>
<dbReference type="RefSeq" id="WP_090742342.1">
    <property type="nucleotide sequence ID" value="NZ_CZQA01000001.1"/>
</dbReference>
<evidence type="ECO:0008006" key="4">
    <source>
        <dbReference type="Google" id="ProtNLM"/>
    </source>
</evidence>
<dbReference type="OrthoDB" id="5449868at2"/>
<evidence type="ECO:0000256" key="1">
    <source>
        <dbReference type="SAM" id="Phobius"/>
    </source>
</evidence>
<proteinExistence type="predicted"/>
<keyword evidence="1" id="KW-1133">Transmembrane helix</keyword>
<protein>
    <recommendedName>
        <fullName evidence="4">Lipoprotein</fullName>
    </recommendedName>
</protein>
<accession>A0A0S4L1J3</accession>
<dbReference type="EMBL" id="CZQA01000001">
    <property type="protein sequence ID" value="CUS31532.1"/>
    <property type="molecule type" value="Genomic_DNA"/>
</dbReference>
<evidence type="ECO:0000313" key="2">
    <source>
        <dbReference type="EMBL" id="CUS31532.1"/>
    </source>
</evidence>
<dbReference type="AlphaFoldDB" id="A0A0S4L1J3"/>
<sequence>MEVRGVPLPFRMVLVVIVMGFAGMGVGCSGSKVASKSAPELSRYQIRSMALIPFVSIATPQSSGQDDLFIPAPDSIRRSDISIGVPLERQPGTSQTMLVPGYAAEQVTELFWRHLRNWKGLQVVSPGDVVRAASADADLSKLGSEKVAVAVAKRLKTDAALIGLVSIYQERVGSRLGANPPAIVGFQAKVMAVDGQVLWAGAYYERQRPMTEDLLGFLQRWSFVTAAELAEYGVDEVLKEFPFGSGEER</sequence>
<keyword evidence="3" id="KW-1185">Reference proteome</keyword>
<evidence type="ECO:0000313" key="3">
    <source>
        <dbReference type="Proteomes" id="UP000199032"/>
    </source>
</evidence>
<gene>
    <name evidence="2" type="ORF">COMA1_10148</name>
</gene>
<dbReference type="STRING" id="1742972.COMA1_10148"/>
<organism evidence="2 3">
    <name type="scientific">Candidatus Nitrospira nitrosa</name>
    <dbReference type="NCBI Taxonomy" id="1742972"/>
    <lineage>
        <taxon>Bacteria</taxon>
        <taxon>Pseudomonadati</taxon>
        <taxon>Nitrospirota</taxon>
        <taxon>Nitrospiria</taxon>
        <taxon>Nitrospirales</taxon>
        <taxon>Nitrospiraceae</taxon>
        <taxon>Nitrospira</taxon>
    </lineage>
</organism>
<keyword evidence="1" id="KW-0472">Membrane</keyword>
<dbReference type="Gene3D" id="3.40.50.10610">
    <property type="entry name" value="ABC-type transport auxiliary lipoprotein component"/>
    <property type="match status" value="1"/>
</dbReference>
<feature type="transmembrane region" description="Helical" evidence="1">
    <location>
        <begin position="12"/>
        <end position="34"/>
    </location>
</feature>
<keyword evidence="1" id="KW-0812">Transmembrane</keyword>
<name>A0A0S4L1J3_9BACT</name>
<reference evidence="2 3" key="1">
    <citation type="submission" date="2015-10" db="EMBL/GenBank/DDBJ databases">
        <authorList>
            <person name="Gilbert D.G."/>
        </authorList>
    </citation>
    <scope>NUCLEOTIDE SEQUENCE [LARGE SCALE GENOMIC DNA]</scope>
    <source>
        <strain evidence="2">COMA1</strain>
    </source>
</reference>
<dbReference type="Proteomes" id="UP000199032">
    <property type="component" value="Unassembled WGS sequence"/>
</dbReference>